<accession>A0A0J0YSZ3</accession>
<comment type="caution">
    <text evidence="2">The sequence shown here is derived from an EMBL/GenBank/DDBJ whole genome shotgun (WGS) entry which is preliminary data.</text>
</comment>
<dbReference type="Proteomes" id="UP000036027">
    <property type="component" value="Unassembled WGS sequence"/>
</dbReference>
<dbReference type="PATRIC" id="fig|1470200.3.peg.1975"/>
<keyword evidence="1" id="KW-1133">Transmembrane helix</keyword>
<keyword evidence="1" id="KW-0472">Membrane</keyword>
<reference evidence="2 3" key="1">
    <citation type="submission" date="2014-11" db="EMBL/GenBank/DDBJ databases">
        <title>Genome of a novel goose pathogen.</title>
        <authorList>
            <person name="Hansen C.M."/>
            <person name="Hueffer K."/>
            <person name="Choi S.C."/>
        </authorList>
    </citation>
    <scope>NUCLEOTIDE SEQUENCE [LARGE SCALE GENOMIC DNA]</scope>
    <source>
        <strain evidence="2 3">KH1503</strain>
    </source>
</reference>
<proteinExistence type="predicted"/>
<evidence type="ECO:0000313" key="3">
    <source>
        <dbReference type="Proteomes" id="UP000036027"/>
    </source>
</evidence>
<keyword evidence="3" id="KW-1185">Reference proteome</keyword>
<evidence type="ECO:0000313" key="2">
    <source>
        <dbReference type="EMBL" id="KLT73217.1"/>
    </source>
</evidence>
<feature type="transmembrane region" description="Helical" evidence="1">
    <location>
        <begin position="6"/>
        <end position="24"/>
    </location>
</feature>
<name>A0A0J0YSZ3_9NEIS</name>
<organism evidence="2 3">
    <name type="scientific">Neisseria arctica</name>
    <dbReference type="NCBI Taxonomy" id="1470200"/>
    <lineage>
        <taxon>Bacteria</taxon>
        <taxon>Pseudomonadati</taxon>
        <taxon>Pseudomonadota</taxon>
        <taxon>Betaproteobacteria</taxon>
        <taxon>Neisseriales</taxon>
        <taxon>Neisseriaceae</taxon>
        <taxon>Neisseria</taxon>
    </lineage>
</organism>
<evidence type="ECO:0000256" key="1">
    <source>
        <dbReference type="SAM" id="Phobius"/>
    </source>
</evidence>
<dbReference type="AlphaFoldDB" id="A0A0J0YSZ3"/>
<sequence>MSSPYFFGILILIYIIVAILNFIISYKIFKEEGEISGFFDFLIKFSHLNFKYFKILFGKKEISNKFNLLLLRINLIFGVIILILLVINIFWST</sequence>
<gene>
    <name evidence="2" type="ORF">PL75_04160</name>
</gene>
<dbReference type="EMBL" id="JTDO01000005">
    <property type="protein sequence ID" value="KLT73217.1"/>
    <property type="molecule type" value="Genomic_DNA"/>
</dbReference>
<feature type="transmembrane region" description="Helical" evidence="1">
    <location>
        <begin position="69"/>
        <end position="91"/>
    </location>
</feature>
<keyword evidence="1" id="KW-0812">Transmembrane</keyword>
<protein>
    <submittedName>
        <fullName evidence="2">Membrane protein</fullName>
    </submittedName>
</protein>